<evidence type="ECO:0000313" key="3">
    <source>
        <dbReference type="Proteomes" id="UP000199503"/>
    </source>
</evidence>
<feature type="region of interest" description="Disordered" evidence="1">
    <location>
        <begin position="199"/>
        <end position="218"/>
    </location>
</feature>
<reference evidence="3" key="1">
    <citation type="submission" date="2016-10" db="EMBL/GenBank/DDBJ databases">
        <authorList>
            <person name="Varghese N."/>
            <person name="Submissions S."/>
        </authorList>
    </citation>
    <scope>NUCLEOTIDE SEQUENCE [LARGE SCALE GENOMIC DNA]</scope>
    <source>
        <strain evidence="3">DSM 44437</strain>
    </source>
</reference>
<gene>
    <name evidence="2" type="ORF">SAMN04488000_12790</name>
</gene>
<evidence type="ECO:0000256" key="1">
    <source>
        <dbReference type="SAM" id="MobiDB-lite"/>
    </source>
</evidence>
<proteinExistence type="predicted"/>
<protein>
    <submittedName>
        <fullName evidence="2">Transcriptional regulator, TetR family</fullName>
    </submittedName>
</protein>
<dbReference type="Proteomes" id="UP000199503">
    <property type="component" value="Unassembled WGS sequence"/>
</dbReference>
<dbReference type="AlphaFoldDB" id="A0A1H9X6F4"/>
<organism evidence="2 3">
    <name type="scientific">Lentzea albida</name>
    <dbReference type="NCBI Taxonomy" id="65499"/>
    <lineage>
        <taxon>Bacteria</taxon>
        <taxon>Bacillati</taxon>
        <taxon>Actinomycetota</taxon>
        <taxon>Actinomycetes</taxon>
        <taxon>Pseudonocardiales</taxon>
        <taxon>Pseudonocardiaceae</taxon>
        <taxon>Lentzea</taxon>
    </lineage>
</organism>
<accession>A0A1H9X6F4</accession>
<evidence type="ECO:0000313" key="2">
    <source>
        <dbReference type="EMBL" id="SES41213.1"/>
    </source>
</evidence>
<dbReference type="EMBL" id="FOFV01000027">
    <property type="protein sequence ID" value="SES41213.1"/>
    <property type="molecule type" value="Genomic_DNA"/>
</dbReference>
<dbReference type="InterPro" id="IPR009057">
    <property type="entry name" value="Homeodomain-like_sf"/>
</dbReference>
<sequence length="255" mass="28113">MSAGGVSIDEVSRRSAVFKTMIYRHWPSRAALLIEACSTIGSAPRFRHGQLRRGSRPESGRSAAALCEDEQHHNDHCTIDGLWNRLRSNASPRTGSISRRSALTRMDAVLRTHEPAGRHLGGHWGRRRCSCRCRCAASGDMGARPSGQFAAKVLTPDQQILATKDRIVSTAKAVTRRTTSFVALQRRRPVFSRAPRRCPDWRERRPRPVSGEPCPLSGRDGGTGIQPMLCAGSRISHRIATARRNGHAEHGAESK</sequence>
<dbReference type="Gene3D" id="1.10.357.10">
    <property type="entry name" value="Tetracycline Repressor, domain 2"/>
    <property type="match status" value="1"/>
</dbReference>
<dbReference type="SUPFAM" id="SSF46689">
    <property type="entry name" value="Homeodomain-like"/>
    <property type="match status" value="1"/>
</dbReference>
<name>A0A1H9X6F4_9PSEU</name>
<keyword evidence="3" id="KW-1185">Reference proteome</keyword>